<accession>A0AAV9K1M1</accession>
<proteinExistence type="predicted"/>
<dbReference type="Proteomes" id="UP001311915">
    <property type="component" value="Unassembled WGS sequence"/>
</dbReference>
<gene>
    <name evidence="2" type="ORF">R3W88_033331</name>
</gene>
<dbReference type="AlphaFoldDB" id="A0AAV9K1M1"/>
<evidence type="ECO:0000259" key="1">
    <source>
        <dbReference type="Pfam" id="PF03732"/>
    </source>
</evidence>
<organism evidence="2 3">
    <name type="scientific">Solanum pinnatisectum</name>
    <name type="common">tansyleaf nightshade</name>
    <dbReference type="NCBI Taxonomy" id="50273"/>
    <lineage>
        <taxon>Eukaryota</taxon>
        <taxon>Viridiplantae</taxon>
        <taxon>Streptophyta</taxon>
        <taxon>Embryophyta</taxon>
        <taxon>Tracheophyta</taxon>
        <taxon>Spermatophyta</taxon>
        <taxon>Magnoliopsida</taxon>
        <taxon>eudicotyledons</taxon>
        <taxon>Gunneridae</taxon>
        <taxon>Pentapetalae</taxon>
        <taxon>asterids</taxon>
        <taxon>lamiids</taxon>
        <taxon>Solanales</taxon>
        <taxon>Solanaceae</taxon>
        <taxon>Solanoideae</taxon>
        <taxon>Solaneae</taxon>
        <taxon>Solanum</taxon>
    </lineage>
</organism>
<dbReference type="EMBL" id="JAWPEI010000027">
    <property type="protein sequence ID" value="KAK4707117.1"/>
    <property type="molecule type" value="Genomic_DNA"/>
</dbReference>
<sequence>MGAICPPLTDENAIYEVTSTTLHLLRMKGLYGGLNHKDPHEHVRNFIDVCSPLSLKNLSQESMWLRLFPLSLTGLASKWLVELPKNSITSWDELITTFNTRFFPPSRMMKLRDNIQCFKRLEGEPIHETWLRFKKLLLQCPTHRFPNDLVLQYFYRSLDSVNKRLADQLVREGIMLQSFEVASFLLYDMTKIIQAWYTQTQEDQVLPFCFRMTQEQLNKERERDENIKKMLAQMGLLQEHVLENVKKTKGTSGMFRVEEGSSSGYSKMGENQGWNSKICEEGFHPRYLQRGGNQAQLEPNMTRENGDRGLAMVTRSGNVAVGNVKGNDKAQIHEVDKGIEEDETPIQQSVAKELQAYVPKSPPMSKVEQPLPKVTPPFPQCLKNKNEDERFKKLLLVFKTLSINLPLVEALLEMPGYAKFMKELVNKKRSLDFETI</sequence>
<dbReference type="PANTHER" id="PTHR33223:SF11">
    <property type="entry name" value="ELEMENT PROTEIN, PUTATIVE-RELATED"/>
    <property type="match status" value="1"/>
</dbReference>
<evidence type="ECO:0000313" key="2">
    <source>
        <dbReference type="EMBL" id="KAK4707117.1"/>
    </source>
</evidence>
<dbReference type="PANTHER" id="PTHR33223">
    <property type="entry name" value="CCHC-TYPE DOMAIN-CONTAINING PROTEIN"/>
    <property type="match status" value="1"/>
</dbReference>
<reference evidence="2 3" key="1">
    <citation type="submission" date="2023-10" db="EMBL/GenBank/DDBJ databases">
        <title>Genome-Wide Identification Analysis in wild type Solanum Pinnatisectum Reveals Some Genes Defensing Phytophthora Infestans.</title>
        <authorList>
            <person name="Sun C."/>
        </authorList>
    </citation>
    <scope>NUCLEOTIDE SEQUENCE [LARGE SCALE GENOMIC DNA]</scope>
    <source>
        <strain evidence="2">LQN</strain>
        <tissue evidence="2">Leaf</tissue>
    </source>
</reference>
<keyword evidence="3" id="KW-1185">Reference proteome</keyword>
<protein>
    <recommendedName>
        <fullName evidence="1">Retrotransposon gag domain-containing protein</fullName>
    </recommendedName>
</protein>
<feature type="domain" description="Retrotransposon gag" evidence="1">
    <location>
        <begin position="66"/>
        <end position="158"/>
    </location>
</feature>
<comment type="caution">
    <text evidence="2">The sequence shown here is derived from an EMBL/GenBank/DDBJ whole genome shotgun (WGS) entry which is preliminary data.</text>
</comment>
<name>A0AAV9K1M1_9SOLN</name>
<evidence type="ECO:0000313" key="3">
    <source>
        <dbReference type="Proteomes" id="UP001311915"/>
    </source>
</evidence>
<dbReference type="InterPro" id="IPR005162">
    <property type="entry name" value="Retrotrans_gag_dom"/>
</dbReference>
<dbReference type="Pfam" id="PF03732">
    <property type="entry name" value="Retrotrans_gag"/>
    <property type="match status" value="1"/>
</dbReference>